<gene>
    <name evidence="1" type="ORF">SVIM_LOCUS505200</name>
</gene>
<sequence length="36" mass="4146">MERAPLKFVILFILLVFTSRKNNGIFTSMLALMQVC</sequence>
<evidence type="ECO:0000313" key="1">
    <source>
        <dbReference type="EMBL" id="VFU65722.1"/>
    </source>
</evidence>
<dbReference type="EMBL" id="CAADRP010002307">
    <property type="protein sequence ID" value="VFU65722.1"/>
    <property type="molecule type" value="Genomic_DNA"/>
</dbReference>
<organism evidence="1">
    <name type="scientific">Salix viminalis</name>
    <name type="common">Common osier</name>
    <name type="synonym">Basket willow</name>
    <dbReference type="NCBI Taxonomy" id="40686"/>
    <lineage>
        <taxon>Eukaryota</taxon>
        <taxon>Viridiplantae</taxon>
        <taxon>Streptophyta</taxon>
        <taxon>Embryophyta</taxon>
        <taxon>Tracheophyta</taxon>
        <taxon>Spermatophyta</taxon>
        <taxon>Magnoliopsida</taxon>
        <taxon>eudicotyledons</taxon>
        <taxon>Gunneridae</taxon>
        <taxon>Pentapetalae</taxon>
        <taxon>rosids</taxon>
        <taxon>fabids</taxon>
        <taxon>Malpighiales</taxon>
        <taxon>Salicaceae</taxon>
        <taxon>Saliceae</taxon>
        <taxon>Salix</taxon>
    </lineage>
</organism>
<protein>
    <submittedName>
        <fullName evidence="1">Uncharacterized protein</fullName>
    </submittedName>
</protein>
<name>A0A6N2NG65_SALVM</name>
<reference evidence="1" key="1">
    <citation type="submission" date="2019-03" db="EMBL/GenBank/DDBJ databases">
        <authorList>
            <person name="Mank J."/>
            <person name="Almeida P."/>
        </authorList>
    </citation>
    <scope>NUCLEOTIDE SEQUENCE</scope>
    <source>
        <strain evidence="1">78183</strain>
    </source>
</reference>
<dbReference type="AlphaFoldDB" id="A0A6N2NG65"/>
<accession>A0A6N2NG65</accession>
<proteinExistence type="predicted"/>